<protein>
    <submittedName>
        <fullName evidence="1">Uncharacterized protein</fullName>
    </submittedName>
</protein>
<gene>
    <name evidence="1" type="ORF">MAUB_58830</name>
</gene>
<evidence type="ECO:0000313" key="2">
    <source>
        <dbReference type="Proteomes" id="UP000465609"/>
    </source>
</evidence>
<reference evidence="1 2" key="1">
    <citation type="journal article" date="2019" name="Emerg. Microbes Infect.">
        <title>Comprehensive subspecies identification of 175 nontuberculous mycobacteria species based on 7547 genomic profiles.</title>
        <authorList>
            <person name="Matsumoto Y."/>
            <person name="Kinjo T."/>
            <person name="Motooka D."/>
            <person name="Nabeya D."/>
            <person name="Jung N."/>
            <person name="Uechi K."/>
            <person name="Horii T."/>
            <person name="Iida T."/>
            <person name="Fujita J."/>
            <person name="Nakamura S."/>
        </authorList>
    </citation>
    <scope>NUCLEOTIDE SEQUENCE [LARGE SCALE GENOMIC DNA]</scope>
    <source>
        <strain evidence="1 2">JCM 15296</strain>
    </source>
</reference>
<dbReference type="EMBL" id="AP022577">
    <property type="protein sequence ID" value="BBX88010.1"/>
    <property type="molecule type" value="Genomic_DNA"/>
</dbReference>
<dbReference type="Proteomes" id="UP000465609">
    <property type="component" value="Chromosome"/>
</dbReference>
<name>A0ABM7IMQ9_9MYCO</name>
<accession>A0ABM7IMQ9</accession>
<proteinExistence type="predicted"/>
<dbReference type="RefSeq" id="WP_138233543.1">
    <property type="nucleotide sequence ID" value="NZ_AP022577.1"/>
</dbReference>
<keyword evidence="2" id="KW-1185">Reference proteome</keyword>
<sequence length="98" mass="10654">MSHTEHVNPADLREGDMIDLQPLLALVDDSSVHPWVWQPFGGDDRTNAAAIETARIASESELAVVESVEAIADGTVVVYNDQINITMRANLRVARTVG</sequence>
<organism evidence="1 2">
    <name type="scientific">Mycolicibacterium aubagnense</name>
    <dbReference type="NCBI Taxonomy" id="319707"/>
    <lineage>
        <taxon>Bacteria</taxon>
        <taxon>Bacillati</taxon>
        <taxon>Actinomycetota</taxon>
        <taxon>Actinomycetes</taxon>
        <taxon>Mycobacteriales</taxon>
        <taxon>Mycobacteriaceae</taxon>
        <taxon>Mycolicibacterium</taxon>
    </lineage>
</organism>
<evidence type="ECO:0000313" key="1">
    <source>
        <dbReference type="EMBL" id="BBX88010.1"/>
    </source>
</evidence>